<organism evidence="2 3">
    <name type="scientific">Elysia crispata</name>
    <name type="common">lettuce slug</name>
    <dbReference type="NCBI Taxonomy" id="231223"/>
    <lineage>
        <taxon>Eukaryota</taxon>
        <taxon>Metazoa</taxon>
        <taxon>Spiralia</taxon>
        <taxon>Lophotrochozoa</taxon>
        <taxon>Mollusca</taxon>
        <taxon>Gastropoda</taxon>
        <taxon>Heterobranchia</taxon>
        <taxon>Euthyneura</taxon>
        <taxon>Panpulmonata</taxon>
        <taxon>Sacoglossa</taxon>
        <taxon>Placobranchoidea</taxon>
        <taxon>Plakobranchidae</taxon>
        <taxon>Elysia</taxon>
    </lineage>
</organism>
<accession>A0AAE1DS59</accession>
<sequence>MLHHKVIIRTDSGKVVTIKLLWSMDSIGYTSGSDKVITGSRYKRGKQDAVMRKLACDNKHLDLDRLINLPPGMFVHGHNSLTTVISLVAVAMQYFMIGNYVDSVLEV</sequence>
<proteinExistence type="predicted"/>
<keyword evidence="1" id="KW-1133">Transmembrane helix</keyword>
<dbReference type="AlphaFoldDB" id="A0AAE1DS59"/>
<dbReference type="EMBL" id="JAWDGP010002685">
    <property type="protein sequence ID" value="KAK3780767.1"/>
    <property type="molecule type" value="Genomic_DNA"/>
</dbReference>
<evidence type="ECO:0000313" key="2">
    <source>
        <dbReference type="EMBL" id="KAK3780767.1"/>
    </source>
</evidence>
<evidence type="ECO:0000256" key="1">
    <source>
        <dbReference type="SAM" id="Phobius"/>
    </source>
</evidence>
<keyword evidence="1" id="KW-0812">Transmembrane</keyword>
<dbReference type="Proteomes" id="UP001283361">
    <property type="component" value="Unassembled WGS sequence"/>
</dbReference>
<gene>
    <name evidence="2" type="ORF">RRG08_001872</name>
</gene>
<reference evidence="2" key="1">
    <citation type="journal article" date="2023" name="G3 (Bethesda)">
        <title>A reference genome for the long-term kleptoplast-retaining sea slug Elysia crispata morphotype clarki.</title>
        <authorList>
            <person name="Eastman K.E."/>
            <person name="Pendleton A.L."/>
            <person name="Shaikh M.A."/>
            <person name="Suttiyut T."/>
            <person name="Ogas R."/>
            <person name="Tomko P."/>
            <person name="Gavelis G."/>
            <person name="Widhalm J.R."/>
            <person name="Wisecaver J.H."/>
        </authorList>
    </citation>
    <scope>NUCLEOTIDE SEQUENCE</scope>
    <source>
        <strain evidence="2">ECLA1</strain>
    </source>
</reference>
<evidence type="ECO:0000313" key="3">
    <source>
        <dbReference type="Proteomes" id="UP001283361"/>
    </source>
</evidence>
<comment type="caution">
    <text evidence="2">The sequence shown here is derived from an EMBL/GenBank/DDBJ whole genome shotgun (WGS) entry which is preliminary data.</text>
</comment>
<keyword evidence="1" id="KW-0472">Membrane</keyword>
<name>A0AAE1DS59_9GAST</name>
<protein>
    <submittedName>
        <fullName evidence="2">Uncharacterized protein</fullName>
    </submittedName>
</protein>
<feature type="transmembrane region" description="Helical" evidence="1">
    <location>
        <begin position="81"/>
        <end position="101"/>
    </location>
</feature>
<keyword evidence="3" id="KW-1185">Reference proteome</keyword>